<dbReference type="SUPFAM" id="SSF54980">
    <property type="entry name" value="EF-G C-terminal domain-like"/>
    <property type="match status" value="2"/>
</dbReference>
<evidence type="ECO:0000313" key="4">
    <source>
        <dbReference type="Proteomes" id="UP001165060"/>
    </source>
</evidence>
<dbReference type="InterPro" id="IPR031157">
    <property type="entry name" value="G_TR_CS"/>
</dbReference>
<dbReference type="PANTHER" id="PTHR42908">
    <property type="entry name" value="TRANSLATION ELONGATION FACTOR-RELATED"/>
    <property type="match status" value="1"/>
</dbReference>
<reference evidence="3 4" key="1">
    <citation type="journal article" date="2023" name="Commun. Biol.">
        <title>Genome analysis of Parmales, the sister group of diatoms, reveals the evolutionary specialization of diatoms from phago-mixotrophs to photoautotrophs.</title>
        <authorList>
            <person name="Ban H."/>
            <person name="Sato S."/>
            <person name="Yoshikawa S."/>
            <person name="Yamada K."/>
            <person name="Nakamura Y."/>
            <person name="Ichinomiya M."/>
            <person name="Sato N."/>
            <person name="Blanc-Mathieu R."/>
            <person name="Endo H."/>
            <person name="Kuwata A."/>
            <person name="Ogata H."/>
        </authorList>
    </citation>
    <scope>NUCLEOTIDE SEQUENCE [LARGE SCALE GENOMIC DNA]</scope>
</reference>
<feature type="domain" description="Tr-type G" evidence="2">
    <location>
        <begin position="31"/>
        <end position="277"/>
    </location>
</feature>
<sequence length="958" mass="101277">MSSPAPPAPPSRGSLRALLLPSSFPPSTCTSPPFLFTVLAHIDHGKTTLTDSFLSSTTLLSAAAIGSHRYLDSLAEERDRGITIRSSAALIGLLPGRYPLLSLPWFHYPPLPGPALGPGAAPLYFQLFDSPGHLDFSAEVTTCLSLTGAAVLLIDVVEGVSLRTVQLLRHVIASSAGTGSFVVPLVVVNKLDKLAATLPPGAELVRGLHDATQAITTALSSLIASLLLPFQSSLSPSSFSRLEALWTITPTSLLYGSGKCNYLFSLDMMSRFYTRLVNKSAAAPAAKLTPRKLTAAADQGFCGYLNEASPPTISVKRTPCSPPPPADGLCYRGDGGPLSSWMLFSFFADIRGLAAGPDPAASLARHPLTPPGYAEALSPRELRGKSPPDHVLSTWFPATPAVFLEIRRRLLLDPPPPPTASAASFLSLRKSTVSSSFQVLPGSPPVPKNSIVSLGRVHSAPLPNGAPMHVLSPSGAPDPETVAVRTFLPQCDSFFEVKEVPPGCICAVLGVEGRGSSRGTNKYNLVSSPPPSPLPPDYSSLVNADLADAPPPSEPVIKILVDTPSPADLPLLERGLQRLNMCDDEVSVSVTSRNEFVVAGKGETQLGVVVNDLRMVYCEEEVEVRVRDIPVGLRETVLLLKWEGGEAGKPGFVYGPENLAALERNKQAKLMQASDADYEGCFGAAKNGVVVVGLGGDVEVVMSVLPRLEGEGLEGEESLVVVADAGRGGNKTGCAAAYRRGAEGAAPPETLAASFKAAFEDACKAGLICDEPLHDVLVVLERWPAGEGGDAFGPAAVGALKNGVLDAAITRPSRLVESYAGVAFQTSFAGLGEVYSVLNKRRGRVLQESSIEGTDLVTIDCEVPLACTKGLGGEMLERSGGDAIGTGMRFSRWERVEGDPFWEPTTEEEREEHGEGKKRGDVAGGLWGRVLEIRKRKGKGQELLVVNADKQRNLSRNK</sequence>
<dbReference type="Gene3D" id="3.30.70.870">
    <property type="entry name" value="Elongation Factor G (Translational Gtpase), domain 3"/>
    <property type="match status" value="1"/>
</dbReference>
<keyword evidence="4" id="KW-1185">Reference proteome</keyword>
<evidence type="ECO:0000256" key="1">
    <source>
        <dbReference type="SAM" id="MobiDB-lite"/>
    </source>
</evidence>
<evidence type="ECO:0000313" key="3">
    <source>
        <dbReference type="EMBL" id="GMI39354.1"/>
    </source>
</evidence>
<dbReference type="InterPro" id="IPR035647">
    <property type="entry name" value="EFG_III/V"/>
</dbReference>
<dbReference type="Gene3D" id="3.30.70.240">
    <property type="match status" value="1"/>
</dbReference>
<dbReference type="EMBL" id="BRYB01000869">
    <property type="protein sequence ID" value="GMI39354.1"/>
    <property type="molecule type" value="Genomic_DNA"/>
</dbReference>
<dbReference type="PROSITE" id="PS51722">
    <property type="entry name" value="G_TR_2"/>
    <property type="match status" value="1"/>
</dbReference>
<dbReference type="InterPro" id="IPR027417">
    <property type="entry name" value="P-loop_NTPase"/>
</dbReference>
<protein>
    <recommendedName>
        <fullName evidence="2">Tr-type G domain-containing protein</fullName>
    </recommendedName>
</protein>
<dbReference type="Proteomes" id="UP001165060">
    <property type="component" value="Unassembled WGS sequence"/>
</dbReference>
<dbReference type="Gene3D" id="3.40.50.300">
    <property type="entry name" value="P-loop containing nucleotide triphosphate hydrolases"/>
    <property type="match status" value="1"/>
</dbReference>
<evidence type="ECO:0000259" key="2">
    <source>
        <dbReference type="PROSITE" id="PS51722"/>
    </source>
</evidence>
<dbReference type="SUPFAM" id="SSF52540">
    <property type="entry name" value="P-loop containing nucleoside triphosphate hydrolases"/>
    <property type="match status" value="1"/>
</dbReference>
<dbReference type="SMART" id="SM00838">
    <property type="entry name" value="EFG_C"/>
    <property type="match status" value="1"/>
</dbReference>
<dbReference type="PANTHER" id="PTHR42908:SF3">
    <property type="entry name" value="ELONGATION FACTOR-LIKE GTPASE 1"/>
    <property type="match status" value="1"/>
</dbReference>
<dbReference type="InterPro" id="IPR000640">
    <property type="entry name" value="EFG_V-like"/>
</dbReference>
<dbReference type="Pfam" id="PF00009">
    <property type="entry name" value="GTP_EFTU"/>
    <property type="match status" value="1"/>
</dbReference>
<feature type="compositionally biased region" description="Basic and acidic residues" evidence="1">
    <location>
        <begin position="911"/>
        <end position="921"/>
    </location>
</feature>
<comment type="caution">
    <text evidence="3">The sequence shown here is derived from an EMBL/GenBank/DDBJ whole genome shotgun (WGS) entry which is preliminary data.</text>
</comment>
<proteinExistence type="predicted"/>
<dbReference type="Pfam" id="PF00679">
    <property type="entry name" value="EFG_C"/>
    <property type="match status" value="1"/>
</dbReference>
<name>A0ABQ6N2Z3_9STRA</name>
<dbReference type="InterPro" id="IPR000795">
    <property type="entry name" value="T_Tr_GTP-bd_dom"/>
</dbReference>
<accession>A0ABQ6N2Z3</accession>
<dbReference type="PROSITE" id="PS00301">
    <property type="entry name" value="G_TR_1"/>
    <property type="match status" value="1"/>
</dbReference>
<organism evidence="3 4">
    <name type="scientific">Tetraparma gracilis</name>
    <dbReference type="NCBI Taxonomy" id="2962635"/>
    <lineage>
        <taxon>Eukaryota</taxon>
        <taxon>Sar</taxon>
        <taxon>Stramenopiles</taxon>
        <taxon>Ochrophyta</taxon>
        <taxon>Bolidophyceae</taxon>
        <taxon>Parmales</taxon>
        <taxon>Triparmaceae</taxon>
        <taxon>Tetraparma</taxon>
    </lineage>
</organism>
<feature type="region of interest" description="Disordered" evidence="1">
    <location>
        <begin position="900"/>
        <end position="922"/>
    </location>
</feature>
<gene>
    <name evidence="3" type="ORF">TeGR_g8416</name>
</gene>
<dbReference type="PRINTS" id="PR00315">
    <property type="entry name" value="ELONGATNFCT"/>
</dbReference>